<feature type="transmembrane region" description="Helical" evidence="1">
    <location>
        <begin position="53"/>
        <end position="74"/>
    </location>
</feature>
<keyword evidence="1" id="KW-0812">Transmembrane</keyword>
<dbReference type="Proteomes" id="UP000095464">
    <property type="component" value="Unassembled WGS sequence"/>
</dbReference>
<name>A0AAP7IA54_9STAP</name>
<reference evidence="3" key="1">
    <citation type="submission" date="2015-11" db="EMBL/GenBank/DDBJ databases">
        <title>Genomic diversity of Staphylococcus saprophyticus strains from urinary tract infections, animal surfaces, and fermented foods.</title>
        <authorList>
            <person name="Wolfe B.E."/>
        </authorList>
    </citation>
    <scope>NUCLEOTIDE SEQUENCE [LARGE SCALE GENOMIC DNA]</scope>
    <source>
        <strain evidence="3">738_7</strain>
    </source>
</reference>
<accession>A0AAP7IA54</accession>
<evidence type="ECO:0000313" key="3">
    <source>
        <dbReference type="Proteomes" id="UP000095464"/>
    </source>
</evidence>
<comment type="caution">
    <text evidence="2">The sequence shown here is derived from an EMBL/GenBank/DDBJ whole genome shotgun (WGS) entry which is preliminary data.</text>
</comment>
<proteinExistence type="predicted"/>
<feature type="transmembrane region" description="Helical" evidence="1">
    <location>
        <begin position="6"/>
        <end position="26"/>
    </location>
</feature>
<protein>
    <submittedName>
        <fullName evidence="2">Uncharacterized protein</fullName>
    </submittedName>
</protein>
<gene>
    <name evidence="2" type="ORF">ASS94_14890</name>
</gene>
<dbReference type="AlphaFoldDB" id="A0AAP7IA54"/>
<keyword evidence="1" id="KW-1133">Transmembrane helix</keyword>
<dbReference type="EMBL" id="LNPX01000078">
    <property type="protein sequence ID" value="OEK50841.1"/>
    <property type="molecule type" value="Genomic_DNA"/>
</dbReference>
<keyword evidence="1" id="KW-0472">Membrane</keyword>
<organism evidence="2 3">
    <name type="scientific">Staphylococcus equorum</name>
    <dbReference type="NCBI Taxonomy" id="246432"/>
    <lineage>
        <taxon>Bacteria</taxon>
        <taxon>Bacillati</taxon>
        <taxon>Bacillota</taxon>
        <taxon>Bacilli</taxon>
        <taxon>Bacillales</taxon>
        <taxon>Staphylococcaceae</taxon>
        <taxon>Staphylococcus</taxon>
    </lineage>
</organism>
<dbReference type="RefSeq" id="WP_046465105.1">
    <property type="nucleotide sequence ID" value="NZ_CP133235.1"/>
</dbReference>
<sequence length="75" mass="8659">MGILIIITFIISLILLIISLFSFYEFNNERKIINEKNLDNNHELGIQKQSRKLVFFGAILFILSAVFFAISIILL</sequence>
<evidence type="ECO:0000256" key="1">
    <source>
        <dbReference type="SAM" id="Phobius"/>
    </source>
</evidence>
<evidence type="ECO:0000313" key="2">
    <source>
        <dbReference type="EMBL" id="OEK50841.1"/>
    </source>
</evidence>